<dbReference type="AlphaFoldDB" id="A0A9N9UNZ5"/>
<dbReference type="GO" id="GO:0050661">
    <property type="term" value="F:NADP binding"/>
    <property type="evidence" value="ECO:0007669"/>
    <property type="project" value="InterPro"/>
</dbReference>
<dbReference type="Gene3D" id="3.50.50.60">
    <property type="entry name" value="FAD/NAD(P)-binding domain"/>
    <property type="match status" value="1"/>
</dbReference>
<dbReference type="OrthoDB" id="2915840at2759"/>
<evidence type="ECO:0000256" key="4">
    <source>
        <dbReference type="ARBA" id="ARBA00023002"/>
    </source>
</evidence>
<name>A0A9N9UNZ5_9HYPO</name>
<dbReference type="InterPro" id="IPR020946">
    <property type="entry name" value="Flavin_mOase-like"/>
</dbReference>
<evidence type="ECO:0000313" key="6">
    <source>
        <dbReference type="Proteomes" id="UP000754883"/>
    </source>
</evidence>
<dbReference type="Pfam" id="PF00743">
    <property type="entry name" value="FMO-like"/>
    <property type="match status" value="1"/>
</dbReference>
<comment type="caution">
    <text evidence="5">The sequence shown here is derived from an EMBL/GenBank/DDBJ whole genome shotgun (WGS) entry which is preliminary data.</text>
</comment>
<keyword evidence="2" id="KW-0285">Flavoprotein</keyword>
<dbReference type="EMBL" id="CABFNO020001545">
    <property type="protein sequence ID" value="CAG9997157.1"/>
    <property type="molecule type" value="Genomic_DNA"/>
</dbReference>
<dbReference type="GO" id="GO:0004499">
    <property type="term" value="F:N,N-dimethylaniline monooxygenase activity"/>
    <property type="evidence" value="ECO:0007669"/>
    <property type="project" value="InterPro"/>
</dbReference>
<dbReference type="SUPFAM" id="SSF51905">
    <property type="entry name" value="FAD/NAD(P)-binding domain"/>
    <property type="match status" value="1"/>
</dbReference>
<dbReference type="InterPro" id="IPR050346">
    <property type="entry name" value="FMO-like"/>
</dbReference>
<gene>
    <name evidence="5" type="ORF">CBYS24578_00016726</name>
</gene>
<keyword evidence="3" id="KW-0274">FAD</keyword>
<keyword evidence="4" id="KW-0560">Oxidoreductase</keyword>
<dbReference type="InterPro" id="IPR036188">
    <property type="entry name" value="FAD/NAD-bd_sf"/>
</dbReference>
<evidence type="ECO:0000256" key="1">
    <source>
        <dbReference type="ARBA" id="ARBA00009183"/>
    </source>
</evidence>
<reference evidence="5 6" key="2">
    <citation type="submission" date="2021-10" db="EMBL/GenBank/DDBJ databases">
        <authorList>
            <person name="Piombo E."/>
        </authorList>
    </citation>
    <scope>NUCLEOTIDE SEQUENCE [LARGE SCALE GENOMIC DNA]</scope>
</reference>
<sequence length="600" mass="67395">MDETIERLDIAIIGAGWHGLAMAKTYREVLPDAKMLIFDGAQSVGGTWAKERLYPGLKTNNLLGTYEFSDFPMSPERFDVKPNQHIPGHAVHEYLVQFSEHFSLTSLIRLKRKVESAELMEDGSWKLSLVSTELGREAESCIIIAGKIVVATGLTSEPFVPTFTGQETFNRGLFHAKDLKSRAKEIENATSVAVLGGNKSAWDTCFFAAKTGAHVHMIMRPGGGGPSWVWPVLFSPLKVSIQRLAATRFFTWFDPCIWSERDGAVGWIRGALHGTYFGRRAVSKFWGMLEGFASKAHRYDEHPETQKLKPWVSPFWMGNSLSIHNYVSPWFDLVREGKVTVHIADVVSLSAGTAHLSDGGELNIDAFVCCTGWVTQPPIKFLPEGIDLSLGLQNFDNAENRYLTEKARAEIFARLPAVRGLPVRTLPPGTVEPKQNAATSVKKTSHSYRLYRFLVPSDEKMFTQRNIAFIGSHLALNAIMIAQLQALWVTAYFMDELPHLQSSSLDYDEVKYETVLHSEYSRIRHPHSAGGAGDRCPDLTFDCLPYMDLLCTDLGLKKYRKTGIICEIWYRYGPADFQGMVQDWISRRERLAQSKMPNSM</sequence>
<dbReference type="PANTHER" id="PTHR23023">
    <property type="entry name" value="DIMETHYLANILINE MONOOXYGENASE"/>
    <property type="match status" value="1"/>
</dbReference>
<keyword evidence="6" id="KW-1185">Reference proteome</keyword>
<evidence type="ECO:0000256" key="2">
    <source>
        <dbReference type="ARBA" id="ARBA00022630"/>
    </source>
</evidence>
<reference evidence="6" key="1">
    <citation type="submission" date="2019-06" db="EMBL/GenBank/DDBJ databases">
        <authorList>
            <person name="Broberg M."/>
        </authorList>
    </citation>
    <scope>NUCLEOTIDE SEQUENCE [LARGE SCALE GENOMIC DNA]</scope>
</reference>
<dbReference type="GO" id="GO:0050660">
    <property type="term" value="F:flavin adenine dinucleotide binding"/>
    <property type="evidence" value="ECO:0007669"/>
    <property type="project" value="InterPro"/>
</dbReference>
<evidence type="ECO:0008006" key="7">
    <source>
        <dbReference type="Google" id="ProtNLM"/>
    </source>
</evidence>
<evidence type="ECO:0000313" key="5">
    <source>
        <dbReference type="EMBL" id="CAG9997157.1"/>
    </source>
</evidence>
<evidence type="ECO:0000256" key="3">
    <source>
        <dbReference type="ARBA" id="ARBA00022827"/>
    </source>
</evidence>
<accession>A0A9N9UNZ5</accession>
<organism evidence="5 6">
    <name type="scientific">Clonostachys byssicola</name>
    <dbReference type="NCBI Taxonomy" id="160290"/>
    <lineage>
        <taxon>Eukaryota</taxon>
        <taxon>Fungi</taxon>
        <taxon>Dikarya</taxon>
        <taxon>Ascomycota</taxon>
        <taxon>Pezizomycotina</taxon>
        <taxon>Sordariomycetes</taxon>
        <taxon>Hypocreomycetidae</taxon>
        <taxon>Hypocreales</taxon>
        <taxon>Bionectriaceae</taxon>
        <taxon>Clonostachys</taxon>
    </lineage>
</organism>
<comment type="similarity">
    <text evidence="1">Belongs to the FMO family.</text>
</comment>
<protein>
    <recommendedName>
        <fullName evidence="7">L-ornithine N(5)-oxygenase</fullName>
    </recommendedName>
</protein>
<dbReference type="Proteomes" id="UP000754883">
    <property type="component" value="Unassembled WGS sequence"/>
</dbReference>
<proteinExistence type="inferred from homology"/>